<dbReference type="Proteomes" id="UP000289738">
    <property type="component" value="Chromosome A01"/>
</dbReference>
<dbReference type="EMBL" id="SDMP01000001">
    <property type="protein sequence ID" value="RYR78917.1"/>
    <property type="molecule type" value="Genomic_DNA"/>
</dbReference>
<sequence>MHHHSHSSCDCRDSSFHRILGHPSKSTCDQHHQCSFRPSPERLRRPPPDTAHSHCEGSQWQCQGSCYFL</sequence>
<comment type="caution">
    <text evidence="2">The sequence shown here is derived from an EMBL/GenBank/DDBJ whole genome shotgun (WGS) entry which is preliminary data.</text>
</comment>
<protein>
    <submittedName>
        <fullName evidence="2">Uncharacterized protein</fullName>
    </submittedName>
</protein>
<evidence type="ECO:0000313" key="2">
    <source>
        <dbReference type="EMBL" id="RYR78917.1"/>
    </source>
</evidence>
<name>A0A445EUB3_ARAHY</name>
<gene>
    <name evidence="2" type="ORF">Ahy_A01g003783</name>
</gene>
<proteinExistence type="predicted"/>
<reference evidence="2 3" key="1">
    <citation type="submission" date="2019-01" db="EMBL/GenBank/DDBJ databases">
        <title>Sequencing of cultivated peanut Arachis hypogaea provides insights into genome evolution and oil improvement.</title>
        <authorList>
            <person name="Chen X."/>
        </authorList>
    </citation>
    <scope>NUCLEOTIDE SEQUENCE [LARGE SCALE GENOMIC DNA]</scope>
    <source>
        <strain evidence="3">cv. Fuhuasheng</strain>
        <tissue evidence="2">Leaves</tissue>
    </source>
</reference>
<dbReference type="AlphaFoldDB" id="A0A445EUB3"/>
<accession>A0A445EUB3</accession>
<feature type="compositionally biased region" description="Basic and acidic residues" evidence="1">
    <location>
        <begin position="39"/>
        <end position="55"/>
    </location>
</feature>
<feature type="region of interest" description="Disordered" evidence="1">
    <location>
        <begin position="22"/>
        <end position="57"/>
    </location>
</feature>
<keyword evidence="3" id="KW-1185">Reference proteome</keyword>
<organism evidence="2 3">
    <name type="scientific">Arachis hypogaea</name>
    <name type="common">Peanut</name>
    <dbReference type="NCBI Taxonomy" id="3818"/>
    <lineage>
        <taxon>Eukaryota</taxon>
        <taxon>Viridiplantae</taxon>
        <taxon>Streptophyta</taxon>
        <taxon>Embryophyta</taxon>
        <taxon>Tracheophyta</taxon>
        <taxon>Spermatophyta</taxon>
        <taxon>Magnoliopsida</taxon>
        <taxon>eudicotyledons</taxon>
        <taxon>Gunneridae</taxon>
        <taxon>Pentapetalae</taxon>
        <taxon>rosids</taxon>
        <taxon>fabids</taxon>
        <taxon>Fabales</taxon>
        <taxon>Fabaceae</taxon>
        <taxon>Papilionoideae</taxon>
        <taxon>50 kb inversion clade</taxon>
        <taxon>dalbergioids sensu lato</taxon>
        <taxon>Dalbergieae</taxon>
        <taxon>Pterocarpus clade</taxon>
        <taxon>Arachis</taxon>
    </lineage>
</organism>
<evidence type="ECO:0000313" key="3">
    <source>
        <dbReference type="Proteomes" id="UP000289738"/>
    </source>
</evidence>
<evidence type="ECO:0000256" key="1">
    <source>
        <dbReference type="SAM" id="MobiDB-lite"/>
    </source>
</evidence>